<dbReference type="InterPro" id="IPR027907">
    <property type="entry name" value="BTBD8_C"/>
</dbReference>
<sequence>MREEEEEATAPLQMESLPLAVVCAAGEAWEEELCRAEHVAPPLVLEDQPSPHLPLAPAPFTAEFMEEPREGCDDYPSSFSGGPSVDGDDDAVASDVGASHSEQEEGEEQGDVVDPSLCFSGVVFPASGGSGSHGGLAAQGVMPKPQSLPLKSLELLQEHPPQLPEAPGPKGFSPERGGSSSKSSTLSGPDLAGKSSSETSTPEELREYDSSSGVESKSDERLEQTCHHLLTPLEGLPGDLDLGIHMERGDDEAETLPADEVLGDPPTEPTVSSEEEEEEEAELDTDLLKEVGFAKAVCLSASPPPGKQPPLPHSVEESDELGSGDAGTETPASTNSAASSDVFGAFHLPSTDSCGKSPGLSSLEGEEPSAEGTKDQFLQETGSKTPLDWEHPLQVAPVPEKIGGQEEGSSQPFAAAHGLAAAGDSGTGLPFPWGPCPSEILSTIYEVESGAETPGPDEDGRSCCLRATSQDQALHLGNIPATVVQQLISRTLLFSSAEAPPGAFGGKGAISSEAEIGKWTELISPLDESRASITSVTSFSPEDMSSPHGDWTVVEVETFH</sequence>
<accession>A0A9Q1AWG9</accession>
<feature type="compositionally biased region" description="Low complexity" evidence="1">
    <location>
        <begin position="174"/>
        <end position="188"/>
    </location>
</feature>
<feature type="domain" description="BTB/POZ" evidence="2">
    <location>
        <begin position="517"/>
        <end position="560"/>
    </location>
</feature>
<protein>
    <recommendedName>
        <fullName evidence="2">BTB/POZ domain-containing protein</fullName>
    </recommendedName>
</protein>
<dbReference type="Proteomes" id="UP001142489">
    <property type="component" value="Unassembled WGS sequence"/>
</dbReference>
<gene>
    <name evidence="3" type="ORF">JRQ81_002361</name>
</gene>
<dbReference type="PANTHER" id="PTHR22427:SF8">
    <property type="entry name" value="PROLINE-RICH PROTEIN 36"/>
    <property type="match status" value="1"/>
</dbReference>
<evidence type="ECO:0000313" key="3">
    <source>
        <dbReference type="EMBL" id="KAJ7316199.1"/>
    </source>
</evidence>
<keyword evidence="4" id="KW-1185">Reference proteome</keyword>
<evidence type="ECO:0000313" key="4">
    <source>
        <dbReference type="Proteomes" id="UP001142489"/>
    </source>
</evidence>
<dbReference type="OrthoDB" id="8951351at2759"/>
<feature type="compositionally biased region" description="Pro residues" evidence="1">
    <location>
        <begin position="302"/>
        <end position="312"/>
    </location>
</feature>
<feature type="compositionally biased region" description="Polar residues" evidence="1">
    <location>
        <begin position="330"/>
        <end position="339"/>
    </location>
</feature>
<feature type="compositionally biased region" description="Basic and acidic residues" evidence="1">
    <location>
        <begin position="216"/>
        <end position="226"/>
    </location>
</feature>
<feature type="region of interest" description="Disordered" evidence="1">
    <location>
        <begin position="45"/>
        <end position="113"/>
    </location>
</feature>
<dbReference type="Pfam" id="PF15363">
    <property type="entry name" value="BTBD8_C"/>
    <property type="match status" value="1"/>
</dbReference>
<dbReference type="AlphaFoldDB" id="A0A9Q1AWG9"/>
<feature type="compositionally biased region" description="Low complexity" evidence="1">
    <location>
        <begin position="229"/>
        <end position="241"/>
    </location>
</feature>
<dbReference type="EMBL" id="JAPFRF010000011">
    <property type="protein sequence ID" value="KAJ7316199.1"/>
    <property type="molecule type" value="Genomic_DNA"/>
</dbReference>
<reference evidence="3" key="1">
    <citation type="journal article" date="2023" name="DNA Res.">
        <title>Chromosome-level genome assembly of Phrynocephalus forsythii using third-generation DNA sequencing and Hi-C analysis.</title>
        <authorList>
            <person name="Qi Y."/>
            <person name="Zhao W."/>
            <person name="Zhao Y."/>
            <person name="Niu C."/>
            <person name="Cao S."/>
            <person name="Zhang Y."/>
        </authorList>
    </citation>
    <scope>NUCLEOTIDE SEQUENCE</scope>
    <source>
        <tissue evidence="3">Muscle</tissue>
    </source>
</reference>
<name>A0A9Q1AWG9_9SAUR</name>
<evidence type="ECO:0000256" key="1">
    <source>
        <dbReference type="SAM" id="MobiDB-lite"/>
    </source>
</evidence>
<feature type="region of interest" description="Disordered" evidence="1">
    <location>
        <begin position="154"/>
        <end position="389"/>
    </location>
</feature>
<organism evidence="3 4">
    <name type="scientific">Phrynocephalus forsythii</name>
    <dbReference type="NCBI Taxonomy" id="171643"/>
    <lineage>
        <taxon>Eukaryota</taxon>
        <taxon>Metazoa</taxon>
        <taxon>Chordata</taxon>
        <taxon>Craniata</taxon>
        <taxon>Vertebrata</taxon>
        <taxon>Euteleostomi</taxon>
        <taxon>Lepidosauria</taxon>
        <taxon>Squamata</taxon>
        <taxon>Bifurcata</taxon>
        <taxon>Unidentata</taxon>
        <taxon>Episquamata</taxon>
        <taxon>Toxicofera</taxon>
        <taxon>Iguania</taxon>
        <taxon>Acrodonta</taxon>
        <taxon>Agamidae</taxon>
        <taxon>Agaminae</taxon>
        <taxon>Phrynocephalus</taxon>
    </lineage>
</organism>
<proteinExistence type="predicted"/>
<feature type="compositionally biased region" description="Acidic residues" evidence="1">
    <location>
        <begin position="273"/>
        <end position="285"/>
    </location>
</feature>
<evidence type="ECO:0000259" key="2">
    <source>
        <dbReference type="Pfam" id="PF15363"/>
    </source>
</evidence>
<dbReference type="PANTHER" id="PTHR22427">
    <property type="entry name" value="GH15728P"/>
    <property type="match status" value="1"/>
</dbReference>
<comment type="caution">
    <text evidence="3">The sequence shown here is derived from an EMBL/GenBank/DDBJ whole genome shotgun (WGS) entry which is preliminary data.</text>
</comment>